<organism evidence="2 3">
    <name type="scientific">BD1-7 clade bacterium</name>
    <dbReference type="NCBI Taxonomy" id="2029982"/>
    <lineage>
        <taxon>Bacteria</taxon>
        <taxon>Pseudomonadati</taxon>
        <taxon>Pseudomonadota</taxon>
        <taxon>Gammaproteobacteria</taxon>
        <taxon>Cellvibrionales</taxon>
        <taxon>Spongiibacteraceae</taxon>
        <taxon>BD1-7 clade</taxon>
    </lineage>
</organism>
<name>A0A5S9Q2I5_9GAMM</name>
<keyword evidence="1" id="KW-0472">Membrane</keyword>
<reference evidence="2 3" key="1">
    <citation type="submission" date="2019-11" db="EMBL/GenBank/DDBJ databases">
        <authorList>
            <person name="Holert J."/>
        </authorList>
    </citation>
    <scope>NUCLEOTIDE SEQUENCE [LARGE SCALE GENOMIC DNA]</scope>
    <source>
        <strain evidence="2">BC5_2</strain>
    </source>
</reference>
<evidence type="ECO:0000256" key="1">
    <source>
        <dbReference type="SAM" id="Phobius"/>
    </source>
</evidence>
<sequence>MKWLKDIFSGATGGFMKGIGDLVGKFVTTDKDKQAFMLAAEQLLQQRDAEIETTIRAELDAKTRIIEAEMAQGDNYTKRARPTVVYFGLVVIAINHVLVPNAVQIINQVSQTAVSYNTVNLPTEFWIAWGGICSAWVIGRSAEKRGQRSSVIQAVTGNKTHISRLFE</sequence>
<keyword evidence="1" id="KW-1133">Transmembrane helix</keyword>
<accession>A0A5S9Q2I5</accession>
<evidence type="ECO:0008006" key="4">
    <source>
        <dbReference type="Google" id="ProtNLM"/>
    </source>
</evidence>
<dbReference type="OrthoDB" id="6107776at2"/>
<dbReference type="EMBL" id="CACSII010000016">
    <property type="protein sequence ID" value="CAA0111624.1"/>
    <property type="molecule type" value="Genomic_DNA"/>
</dbReference>
<gene>
    <name evidence="2" type="ORF">DPBNPPHM_01504</name>
</gene>
<feature type="transmembrane region" description="Helical" evidence="1">
    <location>
        <begin position="84"/>
        <end position="106"/>
    </location>
</feature>
<proteinExistence type="predicted"/>
<feature type="transmembrane region" description="Helical" evidence="1">
    <location>
        <begin position="126"/>
        <end position="142"/>
    </location>
</feature>
<keyword evidence="1" id="KW-0812">Transmembrane</keyword>
<evidence type="ECO:0000313" key="3">
    <source>
        <dbReference type="Proteomes" id="UP000434580"/>
    </source>
</evidence>
<dbReference type="AlphaFoldDB" id="A0A5S9Q2I5"/>
<evidence type="ECO:0000313" key="2">
    <source>
        <dbReference type="EMBL" id="CAA0111624.1"/>
    </source>
</evidence>
<protein>
    <recommendedName>
        <fullName evidence="4">Holin</fullName>
    </recommendedName>
</protein>
<dbReference type="Pfam" id="PF11351">
    <property type="entry name" value="GTA_holin_3TM"/>
    <property type="match status" value="1"/>
</dbReference>
<dbReference type="Proteomes" id="UP000434580">
    <property type="component" value="Unassembled WGS sequence"/>
</dbReference>
<dbReference type="InterPro" id="IPR021497">
    <property type="entry name" value="GTA_holin_3TM"/>
</dbReference>